<evidence type="ECO:0000256" key="1">
    <source>
        <dbReference type="SAM" id="MobiDB-lite"/>
    </source>
</evidence>
<dbReference type="EMBL" id="CAAALY010038214">
    <property type="protein sequence ID" value="VEL18699.1"/>
    <property type="molecule type" value="Genomic_DNA"/>
</dbReference>
<feature type="compositionally biased region" description="Acidic residues" evidence="1">
    <location>
        <begin position="70"/>
        <end position="85"/>
    </location>
</feature>
<evidence type="ECO:0000313" key="2">
    <source>
        <dbReference type="EMBL" id="VEL18699.1"/>
    </source>
</evidence>
<comment type="caution">
    <text evidence="2">The sequence shown here is derived from an EMBL/GenBank/DDBJ whole genome shotgun (WGS) entry which is preliminary data.</text>
</comment>
<feature type="region of interest" description="Disordered" evidence="1">
    <location>
        <begin position="64"/>
        <end position="134"/>
    </location>
</feature>
<feature type="region of interest" description="Disordered" evidence="1">
    <location>
        <begin position="1"/>
        <end position="44"/>
    </location>
</feature>
<name>A0A3S5AKB9_9PLAT</name>
<reference evidence="2" key="1">
    <citation type="submission" date="2018-11" db="EMBL/GenBank/DDBJ databases">
        <authorList>
            <consortium name="Pathogen Informatics"/>
        </authorList>
    </citation>
    <scope>NUCLEOTIDE SEQUENCE</scope>
</reference>
<organism evidence="2 3">
    <name type="scientific">Protopolystoma xenopodis</name>
    <dbReference type="NCBI Taxonomy" id="117903"/>
    <lineage>
        <taxon>Eukaryota</taxon>
        <taxon>Metazoa</taxon>
        <taxon>Spiralia</taxon>
        <taxon>Lophotrochozoa</taxon>
        <taxon>Platyhelminthes</taxon>
        <taxon>Monogenea</taxon>
        <taxon>Polyopisthocotylea</taxon>
        <taxon>Polystomatidea</taxon>
        <taxon>Polystomatidae</taxon>
        <taxon>Protopolystoma</taxon>
    </lineage>
</organism>
<feature type="compositionally biased region" description="Acidic residues" evidence="1">
    <location>
        <begin position="1"/>
        <end position="28"/>
    </location>
</feature>
<protein>
    <submittedName>
        <fullName evidence="2">Uncharacterized protein</fullName>
    </submittedName>
</protein>
<gene>
    <name evidence="2" type="ORF">PXEA_LOCUS12139</name>
</gene>
<dbReference type="AlphaFoldDB" id="A0A3S5AKB9"/>
<sequence>INDREDQEEPQDDDEEIDDDDYENDEVCDLEKKNAKTTRPKKCSTSIRTIQHINSSTIAAVASFHRNIEDGDADDEGDGNEDEEERQVHERQIGRNVPVSSAEASGSCLISRLNPVEEGESEPREVIEEGDDDDDDLSACLLGIACSATPGDLGLVKSNFEFPKYVIYS</sequence>
<proteinExistence type="predicted"/>
<keyword evidence="3" id="KW-1185">Reference proteome</keyword>
<feature type="non-terminal residue" evidence="2">
    <location>
        <position position="1"/>
    </location>
</feature>
<dbReference type="Proteomes" id="UP000784294">
    <property type="component" value="Unassembled WGS sequence"/>
</dbReference>
<accession>A0A3S5AKB9</accession>
<evidence type="ECO:0000313" key="3">
    <source>
        <dbReference type="Proteomes" id="UP000784294"/>
    </source>
</evidence>